<name>A0A5Q0C9A1_9HYPH</name>
<accession>A0A5Q0C9A1</accession>
<dbReference type="SUPFAM" id="SSF51197">
    <property type="entry name" value="Clavaminate synthase-like"/>
    <property type="match status" value="1"/>
</dbReference>
<dbReference type="EMBL" id="CP043498">
    <property type="protein sequence ID" value="QFY62022.1"/>
    <property type="molecule type" value="Genomic_DNA"/>
</dbReference>
<dbReference type="AlphaFoldDB" id="A0A5Q0C9A1"/>
<reference evidence="1 2" key="1">
    <citation type="submission" date="2019-08" db="EMBL/GenBank/DDBJ databases">
        <title>Prosopis cineraria nodule microbiome.</title>
        <authorList>
            <person name="Ali R."/>
            <person name="Chaluvadi S.R."/>
            <person name="Wang X."/>
        </authorList>
    </citation>
    <scope>NUCLEOTIDE SEQUENCE [LARGE SCALE GENOMIC DNA]</scope>
    <source>
        <strain evidence="1 2">BG7</strain>
    </source>
</reference>
<protein>
    <submittedName>
        <fullName evidence="1">Phytanoyl-CoA dioxygenase family protein</fullName>
    </submittedName>
</protein>
<evidence type="ECO:0000313" key="1">
    <source>
        <dbReference type="EMBL" id="QFY62022.1"/>
    </source>
</evidence>
<dbReference type="InterPro" id="IPR008775">
    <property type="entry name" value="Phytyl_CoA_dOase-like"/>
</dbReference>
<dbReference type="Proteomes" id="UP000326881">
    <property type="component" value="Chromosome"/>
</dbReference>
<gene>
    <name evidence="1" type="ORF">FZ934_17440</name>
</gene>
<proteinExistence type="predicted"/>
<sequence>MCTTILTSDNSRAKMTVEKSLQDFLKNHYPSFLSSDAAKAKIDALSAEKAATLLKVLEAEESGKPTFMVRDANFSDFYGFDLGLNALFSEILASKVPYDSLVTFRESDIFKRDQVVEVEEQAELQELGYRISSHRFTPEQLATVNAEIANATFVNRGIFSRELTGGEIFGKIRDGSIESYLGINGDTFWLKDQDAAAHSRFFQKLAFDPYILSMVSQYLGCAPVHVQTNLWFSFPTLKDKNNLSTNAQMYHQDKEFTKFIKVFIYLSDVGPDNGPHAYIVGSHIDEAHTHGFKFSDRIPDEDITKYYAPERIRSLVGPAGTITFGDTSCVHKGVPVEAGYRLMMQLEYASSLYLSAVPPFTALTTDQLAALPYPDPVRKRMTVNYNSDDRRAYQQMSAAGAAPEPSTFRKMLRLAKRYVKTKL</sequence>
<dbReference type="Gene3D" id="2.60.120.620">
    <property type="entry name" value="q2cbj1_9rhob like domain"/>
    <property type="match status" value="1"/>
</dbReference>
<dbReference type="GO" id="GO:0016706">
    <property type="term" value="F:2-oxoglutarate-dependent dioxygenase activity"/>
    <property type="evidence" value="ECO:0007669"/>
    <property type="project" value="UniProtKB-ARBA"/>
</dbReference>
<dbReference type="OrthoDB" id="324927at2"/>
<keyword evidence="1" id="KW-0560">Oxidoreductase</keyword>
<evidence type="ECO:0000313" key="2">
    <source>
        <dbReference type="Proteomes" id="UP000326881"/>
    </source>
</evidence>
<keyword evidence="1" id="KW-0223">Dioxygenase</keyword>
<organism evidence="1 2">
    <name type="scientific">Rhizobium grahamii</name>
    <dbReference type="NCBI Taxonomy" id="1120045"/>
    <lineage>
        <taxon>Bacteria</taxon>
        <taxon>Pseudomonadati</taxon>
        <taxon>Pseudomonadota</taxon>
        <taxon>Alphaproteobacteria</taxon>
        <taxon>Hyphomicrobiales</taxon>
        <taxon>Rhizobiaceae</taxon>
        <taxon>Rhizobium/Agrobacterium group</taxon>
        <taxon>Rhizobium</taxon>
    </lineage>
</organism>
<dbReference type="KEGG" id="rgr:FZ934_17440"/>
<dbReference type="Pfam" id="PF05721">
    <property type="entry name" value="PhyH"/>
    <property type="match status" value="1"/>
</dbReference>
<keyword evidence="2" id="KW-1185">Reference proteome</keyword>